<evidence type="ECO:0000259" key="5">
    <source>
        <dbReference type="PROSITE" id="PS51842"/>
    </source>
</evidence>
<feature type="region of interest" description="Disordered" evidence="4">
    <location>
        <begin position="417"/>
        <end position="476"/>
    </location>
</feature>
<dbReference type="GeneID" id="107119884"/>
<dbReference type="InterPro" id="IPR039008">
    <property type="entry name" value="IF_rod_dom"/>
</dbReference>
<evidence type="ECO:0000313" key="6">
    <source>
        <dbReference type="Proteomes" id="UP000694871"/>
    </source>
</evidence>
<feature type="compositionally biased region" description="Gly residues" evidence="4">
    <location>
        <begin position="418"/>
        <end position="434"/>
    </location>
</feature>
<evidence type="ECO:0000313" key="7">
    <source>
        <dbReference type="RefSeq" id="XP_015277985.1"/>
    </source>
</evidence>
<feature type="coiled-coil region" evidence="3">
    <location>
        <begin position="271"/>
        <end position="398"/>
    </location>
</feature>
<dbReference type="Pfam" id="PF00038">
    <property type="entry name" value="Filament"/>
    <property type="match status" value="1"/>
</dbReference>
<dbReference type="SMART" id="SM01391">
    <property type="entry name" value="Filament"/>
    <property type="match status" value="1"/>
</dbReference>
<protein>
    <submittedName>
        <fullName evidence="7">Keratin, type I cytoskeletal 15-like</fullName>
    </submittedName>
</protein>
<dbReference type="RefSeq" id="XP_015277985.1">
    <property type="nucleotide sequence ID" value="XM_015422499.1"/>
</dbReference>
<evidence type="ECO:0000256" key="1">
    <source>
        <dbReference type="ARBA" id="ARBA00022754"/>
    </source>
</evidence>
<dbReference type="InterPro" id="IPR002957">
    <property type="entry name" value="Keratin_I"/>
</dbReference>
<keyword evidence="1" id="KW-0403">Intermediate filament</keyword>
<dbReference type="SUPFAM" id="SSF64593">
    <property type="entry name" value="Intermediate filament protein, coiled coil region"/>
    <property type="match status" value="2"/>
</dbReference>
<dbReference type="PROSITE" id="PS51842">
    <property type="entry name" value="IF_ROD_2"/>
    <property type="match status" value="1"/>
</dbReference>
<gene>
    <name evidence="7" type="primary">LOC107119884</name>
</gene>
<keyword evidence="2 3" id="KW-0175">Coiled coil</keyword>
<evidence type="ECO:0000256" key="2">
    <source>
        <dbReference type="ARBA" id="ARBA00023054"/>
    </source>
</evidence>
<name>A0ABM1KW98_GEKJA</name>
<feature type="domain" description="IF rod" evidence="5">
    <location>
        <begin position="101"/>
        <end position="413"/>
    </location>
</feature>
<proteinExistence type="predicted"/>
<dbReference type="PANTHER" id="PTHR23239:SF388">
    <property type="entry name" value="IF ROD DOMAIN-CONTAINING PROTEIN"/>
    <property type="match status" value="1"/>
</dbReference>
<feature type="coiled-coil region" evidence="3">
    <location>
        <begin position="105"/>
        <end position="139"/>
    </location>
</feature>
<sequence>MTSSYSFKQRTSCSSSGCGGGGGGSSGGRTCGGSGGGGRSSSVSSQRCTSSVSSNQGFSGGSYGGGICHGVSGGFSGGSFGGGFGGCGFGGEDAGLLSGNEKYTMQNLNDRLACYMDKVRGLEAENKEYEHLIREWYQKQGQSTSRKDYSRYYSEIDTLTDELIHEALGTNKLMLDIDNTKMAIDDFKMKYETECGLRQSVEADLHGLRPLLDKLTLDKSDLEMQYESLQEELIHLKKNHCELQQSAQSQSGGDVTVEVNSNAGPDLKKQLDEMRCEYEQIIADNRREVEEWYESKMEEVRQQVSSSCQEIDSSQKESADLRREYQSLEIELQSHLSMVQSLKNNLNDMEGRYGMLLQQIASQIEPVEAELAGIKCEIQQQNQEYQTLLGIKGRLEQEICQYHQLLEEGKHVASCIPRGGGSGSGEGGGGGSGGRCQSSSSSQGMSASHHSHSPSQCQPSPTQSGSSGCSAHSRKH</sequence>
<accession>A0ABM1KW98</accession>
<dbReference type="Gene3D" id="1.20.5.170">
    <property type="match status" value="1"/>
</dbReference>
<feature type="region of interest" description="Disordered" evidence="4">
    <location>
        <begin position="1"/>
        <end position="25"/>
    </location>
</feature>
<dbReference type="Gene3D" id="1.20.5.1160">
    <property type="entry name" value="Vasodilator-stimulated phosphoprotein"/>
    <property type="match status" value="1"/>
</dbReference>
<evidence type="ECO:0000256" key="3">
    <source>
        <dbReference type="SAM" id="Coils"/>
    </source>
</evidence>
<reference evidence="7" key="1">
    <citation type="submission" date="2025-08" db="UniProtKB">
        <authorList>
            <consortium name="RefSeq"/>
        </authorList>
    </citation>
    <scope>IDENTIFICATION</scope>
</reference>
<dbReference type="PRINTS" id="PR01248">
    <property type="entry name" value="TYPE1KERATIN"/>
</dbReference>
<feature type="compositionally biased region" description="Low complexity" evidence="4">
    <location>
        <begin position="435"/>
        <end position="476"/>
    </location>
</feature>
<dbReference type="PANTHER" id="PTHR23239">
    <property type="entry name" value="INTERMEDIATE FILAMENT"/>
    <property type="match status" value="1"/>
</dbReference>
<dbReference type="Gene3D" id="1.20.5.500">
    <property type="entry name" value="Single helix bin"/>
    <property type="match status" value="1"/>
</dbReference>
<keyword evidence="6" id="KW-1185">Reference proteome</keyword>
<evidence type="ECO:0000256" key="4">
    <source>
        <dbReference type="SAM" id="MobiDB-lite"/>
    </source>
</evidence>
<feature type="coiled-coil region" evidence="3">
    <location>
        <begin position="212"/>
        <end position="239"/>
    </location>
</feature>
<organism evidence="6 7">
    <name type="scientific">Gekko japonicus</name>
    <name type="common">Schlegel's Japanese gecko</name>
    <dbReference type="NCBI Taxonomy" id="146911"/>
    <lineage>
        <taxon>Eukaryota</taxon>
        <taxon>Metazoa</taxon>
        <taxon>Chordata</taxon>
        <taxon>Craniata</taxon>
        <taxon>Vertebrata</taxon>
        <taxon>Euteleostomi</taxon>
        <taxon>Lepidosauria</taxon>
        <taxon>Squamata</taxon>
        <taxon>Bifurcata</taxon>
        <taxon>Gekkota</taxon>
        <taxon>Gekkonidae</taxon>
        <taxon>Gekkoninae</taxon>
        <taxon>Gekko</taxon>
    </lineage>
</organism>
<dbReference type="Proteomes" id="UP000694871">
    <property type="component" value="Unplaced"/>
</dbReference>